<protein>
    <submittedName>
        <fullName evidence="5">Glycosyl transferase family 25</fullName>
    </submittedName>
</protein>
<reference evidence="5 6" key="1">
    <citation type="submission" date="2019-03" db="EMBL/GenBank/DDBJ databases">
        <title>Genomic Encyclopedia of Type Strains, Phase IV (KMG-IV): sequencing the most valuable type-strain genomes for metagenomic binning, comparative biology and taxonomic classification.</title>
        <authorList>
            <person name="Goeker M."/>
        </authorList>
    </citation>
    <scope>NUCLEOTIDE SEQUENCE [LARGE SCALE GENOMIC DNA]</scope>
    <source>
        <strain evidence="5 6">DSM 16998</strain>
    </source>
</reference>
<feature type="domain" description="Glycosyl transferase family 25" evidence="4">
    <location>
        <begin position="15"/>
        <end position="184"/>
    </location>
</feature>
<dbReference type="UniPathway" id="UPA00820"/>
<evidence type="ECO:0000256" key="3">
    <source>
        <dbReference type="ARBA" id="ARBA00022985"/>
    </source>
</evidence>
<comment type="pathway">
    <text evidence="2">Glycan metabolism; lacto-N-neotetraose biosynthesis.</text>
</comment>
<comment type="caution">
    <text evidence="5">The sequence shown here is derived from an EMBL/GenBank/DDBJ whole genome shotgun (WGS) entry which is preliminary data.</text>
</comment>
<dbReference type="CDD" id="cd06532">
    <property type="entry name" value="Glyco_transf_25"/>
    <property type="match status" value="1"/>
</dbReference>
<proteinExistence type="predicted"/>
<evidence type="ECO:0000313" key="5">
    <source>
        <dbReference type="EMBL" id="TDP63022.1"/>
    </source>
</evidence>
<comment type="pathway">
    <text evidence="1">Bacterial outer membrane biogenesis; lipooligosaccharide biosynthesis.</text>
</comment>
<dbReference type="GO" id="GO:0016740">
    <property type="term" value="F:transferase activity"/>
    <property type="evidence" value="ECO:0007669"/>
    <property type="project" value="UniProtKB-KW"/>
</dbReference>
<keyword evidence="3" id="KW-0448">Lipopolysaccharide biosynthesis</keyword>
<dbReference type="InterPro" id="IPR002654">
    <property type="entry name" value="Glyco_trans_25"/>
</dbReference>
<evidence type="ECO:0000256" key="2">
    <source>
        <dbReference type="ARBA" id="ARBA00005222"/>
    </source>
</evidence>
<dbReference type="Proteomes" id="UP000295361">
    <property type="component" value="Unassembled WGS sequence"/>
</dbReference>
<evidence type="ECO:0000313" key="6">
    <source>
        <dbReference type="Proteomes" id="UP000295361"/>
    </source>
</evidence>
<dbReference type="UniPathway" id="UPA00501"/>
<keyword evidence="6" id="KW-1185">Reference proteome</keyword>
<dbReference type="EMBL" id="SNXS01000005">
    <property type="protein sequence ID" value="TDP63022.1"/>
    <property type="molecule type" value="Genomic_DNA"/>
</dbReference>
<accession>A0A4R6QK59</accession>
<organism evidence="5 6">
    <name type="scientific">Roseateles toxinivorans</name>
    <dbReference type="NCBI Taxonomy" id="270368"/>
    <lineage>
        <taxon>Bacteria</taxon>
        <taxon>Pseudomonadati</taxon>
        <taxon>Pseudomonadota</taxon>
        <taxon>Betaproteobacteria</taxon>
        <taxon>Burkholderiales</taxon>
        <taxon>Sphaerotilaceae</taxon>
        <taxon>Roseateles</taxon>
    </lineage>
</organism>
<gene>
    <name evidence="5" type="ORF">DES47_10522</name>
</gene>
<dbReference type="GO" id="GO:0009103">
    <property type="term" value="P:lipopolysaccharide biosynthetic process"/>
    <property type="evidence" value="ECO:0007669"/>
    <property type="project" value="UniProtKB-KW"/>
</dbReference>
<evidence type="ECO:0000256" key="1">
    <source>
        <dbReference type="ARBA" id="ARBA00005068"/>
    </source>
</evidence>
<dbReference type="RefSeq" id="WP_243748380.1">
    <property type="nucleotide sequence ID" value="NZ_SNXS01000005.1"/>
</dbReference>
<sequence>MVGQPQPLALPVVYINLDSDGDRRARLQAEFERLGLAAERFTATRWTELPQAEQDRLYSAALNAHQFHKPLVNGEKGCYASHLNAWRQLLDGPHNALVVLEDDVRPKPQFAAVIAAIAALPPGWDMIKLIGRDSEKLSRRAPLTPGFELVDYRRVPSLTAGYVVSRSGAQKLLASRVPFGRPIDVDLRHWWENDLRVQGVLPAAIALDETSFQSSIGAKVSEAGLGAKFRKFRRKFGYTVLNAWHGARR</sequence>
<dbReference type="Pfam" id="PF01755">
    <property type="entry name" value="Glyco_transf_25"/>
    <property type="match status" value="1"/>
</dbReference>
<keyword evidence="5" id="KW-0808">Transferase</keyword>
<dbReference type="AlphaFoldDB" id="A0A4R6QK59"/>
<name>A0A4R6QK59_9BURK</name>
<dbReference type="InParanoid" id="A0A4R6QK59"/>
<evidence type="ECO:0000259" key="4">
    <source>
        <dbReference type="Pfam" id="PF01755"/>
    </source>
</evidence>